<feature type="domain" description="C2H2-type" evidence="3">
    <location>
        <begin position="19"/>
        <end position="39"/>
    </location>
</feature>
<keyword evidence="1" id="KW-0479">Metal-binding</keyword>
<feature type="compositionally biased region" description="Gly residues" evidence="2">
    <location>
        <begin position="39"/>
        <end position="50"/>
    </location>
</feature>
<dbReference type="AlphaFoldDB" id="A0A9Q1E5X6"/>
<keyword evidence="5" id="KW-1185">Reference proteome</keyword>
<gene>
    <name evidence="4" type="ORF">SKAU_G00417430</name>
</gene>
<evidence type="ECO:0000313" key="4">
    <source>
        <dbReference type="EMBL" id="KAJ8332847.1"/>
    </source>
</evidence>
<feature type="region of interest" description="Disordered" evidence="2">
    <location>
        <begin position="34"/>
        <end position="55"/>
    </location>
</feature>
<dbReference type="Proteomes" id="UP001152622">
    <property type="component" value="Chromosome 24"/>
</dbReference>
<keyword evidence="1" id="KW-0862">Zinc</keyword>
<evidence type="ECO:0000259" key="3">
    <source>
        <dbReference type="PROSITE" id="PS50157"/>
    </source>
</evidence>
<dbReference type="SUPFAM" id="SSF57667">
    <property type="entry name" value="beta-beta-alpha zinc fingers"/>
    <property type="match status" value="1"/>
</dbReference>
<dbReference type="InterPro" id="IPR036236">
    <property type="entry name" value="Znf_C2H2_sf"/>
</dbReference>
<proteinExistence type="predicted"/>
<name>A0A9Q1E5X6_SYNKA</name>
<evidence type="ECO:0000313" key="5">
    <source>
        <dbReference type="Proteomes" id="UP001152622"/>
    </source>
</evidence>
<sequence>MRLQHPALYERRLRGRTVFTCRHCGCTFRSSHQLSAHQRGGGGPPGGGSARRGTPRCTSALTATSTACGHCGQLCRSQEALHQRLHTLERPYHCQTASSHLTNALGPSCYVDFKNKREKC</sequence>
<comment type="caution">
    <text evidence="4">The sequence shown here is derived from an EMBL/GenBank/DDBJ whole genome shotgun (WGS) entry which is preliminary data.</text>
</comment>
<protein>
    <recommendedName>
        <fullName evidence="3">C2H2-type domain-containing protein</fullName>
    </recommendedName>
</protein>
<evidence type="ECO:0000256" key="2">
    <source>
        <dbReference type="SAM" id="MobiDB-lite"/>
    </source>
</evidence>
<dbReference type="InterPro" id="IPR013087">
    <property type="entry name" value="Znf_C2H2_type"/>
</dbReference>
<reference evidence="4" key="1">
    <citation type="journal article" date="2023" name="Science">
        <title>Genome structures resolve the early diversification of teleost fishes.</title>
        <authorList>
            <person name="Parey E."/>
            <person name="Louis A."/>
            <person name="Montfort J."/>
            <person name="Bouchez O."/>
            <person name="Roques C."/>
            <person name="Iampietro C."/>
            <person name="Lluch J."/>
            <person name="Castinel A."/>
            <person name="Donnadieu C."/>
            <person name="Desvignes T."/>
            <person name="Floi Bucao C."/>
            <person name="Jouanno E."/>
            <person name="Wen M."/>
            <person name="Mejri S."/>
            <person name="Dirks R."/>
            <person name="Jansen H."/>
            <person name="Henkel C."/>
            <person name="Chen W.J."/>
            <person name="Zahm M."/>
            <person name="Cabau C."/>
            <person name="Klopp C."/>
            <person name="Thompson A.W."/>
            <person name="Robinson-Rechavi M."/>
            <person name="Braasch I."/>
            <person name="Lecointre G."/>
            <person name="Bobe J."/>
            <person name="Postlethwait J.H."/>
            <person name="Berthelot C."/>
            <person name="Roest Crollius H."/>
            <person name="Guiguen Y."/>
        </authorList>
    </citation>
    <scope>NUCLEOTIDE SEQUENCE</scope>
    <source>
        <strain evidence="4">WJC10195</strain>
    </source>
</reference>
<dbReference type="GO" id="GO:0008270">
    <property type="term" value="F:zinc ion binding"/>
    <property type="evidence" value="ECO:0007669"/>
    <property type="project" value="UniProtKB-KW"/>
</dbReference>
<accession>A0A9Q1E5X6</accession>
<keyword evidence="1" id="KW-0863">Zinc-finger</keyword>
<dbReference type="OrthoDB" id="6910977at2759"/>
<evidence type="ECO:0000256" key="1">
    <source>
        <dbReference type="PROSITE-ProRule" id="PRU00042"/>
    </source>
</evidence>
<dbReference type="EMBL" id="JAINUF010000024">
    <property type="protein sequence ID" value="KAJ8332847.1"/>
    <property type="molecule type" value="Genomic_DNA"/>
</dbReference>
<dbReference type="PROSITE" id="PS50157">
    <property type="entry name" value="ZINC_FINGER_C2H2_2"/>
    <property type="match status" value="1"/>
</dbReference>
<organism evidence="4 5">
    <name type="scientific">Synaphobranchus kaupii</name>
    <name type="common">Kaup's arrowtooth eel</name>
    <dbReference type="NCBI Taxonomy" id="118154"/>
    <lineage>
        <taxon>Eukaryota</taxon>
        <taxon>Metazoa</taxon>
        <taxon>Chordata</taxon>
        <taxon>Craniata</taxon>
        <taxon>Vertebrata</taxon>
        <taxon>Euteleostomi</taxon>
        <taxon>Actinopterygii</taxon>
        <taxon>Neopterygii</taxon>
        <taxon>Teleostei</taxon>
        <taxon>Anguilliformes</taxon>
        <taxon>Synaphobranchidae</taxon>
        <taxon>Synaphobranchus</taxon>
    </lineage>
</organism>